<evidence type="ECO:0000313" key="20">
    <source>
        <dbReference type="Proteomes" id="UP000824890"/>
    </source>
</evidence>
<keyword evidence="15" id="KW-0407">Ion channel</keyword>
<dbReference type="SUPFAM" id="SSF53850">
    <property type="entry name" value="Periplasmic binding protein-like II"/>
    <property type="match status" value="1"/>
</dbReference>
<keyword evidence="3" id="KW-0813">Transport</keyword>
<name>A0ABQ8ES88_BRANA</name>
<feature type="non-terminal residue" evidence="19">
    <location>
        <position position="1"/>
    </location>
</feature>
<dbReference type="InterPro" id="IPR019594">
    <property type="entry name" value="Glu/Gly-bd"/>
</dbReference>
<dbReference type="SMART" id="SM00079">
    <property type="entry name" value="PBPe"/>
    <property type="match status" value="1"/>
</dbReference>
<feature type="compositionally biased region" description="Basic and acidic residues" evidence="16">
    <location>
        <begin position="240"/>
        <end position="251"/>
    </location>
</feature>
<keyword evidence="10" id="KW-0804">Transcription</keyword>
<dbReference type="Gene3D" id="1.10.287.70">
    <property type="match status" value="1"/>
</dbReference>
<dbReference type="PANTHER" id="PTHR18966">
    <property type="entry name" value="IONOTROPIC GLUTAMATE RECEPTOR"/>
    <property type="match status" value="1"/>
</dbReference>
<sequence>VTMKNTKGKQKIEMKEVEDYENRMTTFSKRKTGIFKKMNELVALCGVEAAFVAFSETGKSHTFAHPSMEDAVGLSVEERKQLHQRFVELNVTLCGKVSQQFRKDGDVADQNDGILKEVRVGLVVDCGSTEGKILETSFSLALSDFYGINNEYGTITIVSVLARDPLLVFAALTNLLKNAKVEAIMRSLVEAYKRQKIEELMKNNDDFAEEIEMEEGNGKKWWNIPDESLSMEELKRKHQDKALQRSGKDGDGSSSCPAKHGHCGGSKAELSYITHKVLKQMIDILYLYLNNDSCHSSADEIAHALALTCMHTCTSFRRAVIYCLFCGKLSSLDLIYCKEIHNQSTLYTRNRAIAIHSHKQSMKNLISLLICFLLFPTIKSRVADQNEEVLKEVRVGLVVDLGSTEGKILETSFALALSDFYRINNEYQTRVSVLARDSQGDPLLAFAAVTNLIKNAKVEAIIGAQSLQEAKLLATVSEKAKVPVLSLLAPNSLSLNKYDHFIQTTHDPTSEAKGITSLIHDLNQTSVVVIYEDADDWRESLQSLVEHFQDERISINRTASFSESSGENHMMNHLRKVTKVSRTAVFVVHMSNSLVSRLLHCAEKLGLMEQGHVWILTARTMHHFHFSDHFSTRSMQGVIGFRSYVPVSSNIMNFTSIATNTLMETKRYSAWAHAVASILANAAERMSLKTSENVSSNLLETMRQSSYKGLSHGGDIQMVGNKFILGTFEIVDMVGTRERRIGLWSCDSFCGIRRDVMASSTNDLEIPRHRFLEENGETKKVLRVLVPAGNKVPNLVSMRLDPETGVYTATGFCIEVFKTCIAPFNYQLEFIPYNNGSYNNLAYLLSTQSDKYDAAVGDITITSNRSLYVDFTLPFTDIGIGILTVKKKSQGMWTFFDPFDTSLWLASGAFFILTGVVVWLVERSVNPEFQGSWGQQLCIMLWFGFSTIVFAQREKLVKMSSRFLVIVWLFVVLILTSSYSANLTSTKTISRIQLNHQAVFASTTLNNMKLGSINAVEAYAQGLRDGTLSHIINELPYLNLLLGYYPDAFVMTDRESSTNGFGFMFQRGSGLATNVSREIAKLRSLGTLKDMEKRWFQKLDSLNVRSNAEDVASLNDVDEASNRFSFRELRGLFIIAGFAHVLVISLHLVHMRQELLTKLQSFY</sequence>
<dbReference type="PROSITE" id="PS50066">
    <property type="entry name" value="MADS_BOX_2"/>
    <property type="match status" value="1"/>
</dbReference>
<keyword evidence="4 17" id="KW-0812">Transmembrane</keyword>
<dbReference type="InterPro" id="IPR001320">
    <property type="entry name" value="Iontro_rcpt_C"/>
</dbReference>
<evidence type="ECO:0000256" key="1">
    <source>
        <dbReference type="ARBA" id="ARBA00004123"/>
    </source>
</evidence>
<feature type="transmembrane region" description="Helical" evidence="17">
    <location>
        <begin position="1131"/>
        <end position="1149"/>
    </location>
</feature>
<evidence type="ECO:0000256" key="3">
    <source>
        <dbReference type="ARBA" id="ARBA00022448"/>
    </source>
</evidence>
<keyword evidence="13" id="KW-0539">Nucleus</keyword>
<evidence type="ECO:0000256" key="5">
    <source>
        <dbReference type="ARBA" id="ARBA00022989"/>
    </source>
</evidence>
<dbReference type="Pfam" id="PF00319">
    <property type="entry name" value="SRF-TF"/>
    <property type="match status" value="1"/>
</dbReference>
<dbReference type="InterPro" id="IPR028082">
    <property type="entry name" value="Peripla_BP_I"/>
</dbReference>
<evidence type="ECO:0000256" key="10">
    <source>
        <dbReference type="ARBA" id="ARBA00023163"/>
    </source>
</evidence>
<keyword evidence="9 17" id="KW-0472">Membrane</keyword>
<organism evidence="19 20">
    <name type="scientific">Brassica napus</name>
    <name type="common">Rape</name>
    <dbReference type="NCBI Taxonomy" id="3708"/>
    <lineage>
        <taxon>Eukaryota</taxon>
        <taxon>Viridiplantae</taxon>
        <taxon>Streptophyta</taxon>
        <taxon>Embryophyta</taxon>
        <taxon>Tracheophyta</taxon>
        <taxon>Spermatophyta</taxon>
        <taxon>Magnoliopsida</taxon>
        <taxon>eudicotyledons</taxon>
        <taxon>Gunneridae</taxon>
        <taxon>Pentapetalae</taxon>
        <taxon>rosids</taxon>
        <taxon>malvids</taxon>
        <taxon>Brassicales</taxon>
        <taxon>Brassicaceae</taxon>
        <taxon>Brassiceae</taxon>
        <taxon>Brassica</taxon>
    </lineage>
</organism>
<dbReference type="SMART" id="SM00432">
    <property type="entry name" value="MADS"/>
    <property type="match status" value="1"/>
</dbReference>
<evidence type="ECO:0000313" key="19">
    <source>
        <dbReference type="EMBL" id="KAH0944182.1"/>
    </source>
</evidence>
<keyword evidence="7" id="KW-0406">Ion transport</keyword>
<dbReference type="SUPFAM" id="SSF53822">
    <property type="entry name" value="Periplasmic binding protein-like I"/>
    <property type="match status" value="1"/>
</dbReference>
<evidence type="ECO:0000259" key="18">
    <source>
        <dbReference type="PROSITE" id="PS50066"/>
    </source>
</evidence>
<comment type="subcellular location">
    <subcellularLocation>
        <location evidence="2">Membrane</location>
        <topology evidence="2">Multi-pass membrane protein</topology>
    </subcellularLocation>
    <subcellularLocation>
        <location evidence="1">Nucleus</location>
    </subcellularLocation>
</comment>
<dbReference type="Pfam" id="PF10613">
    <property type="entry name" value="Lig_chan-Glu_bd"/>
    <property type="match status" value="1"/>
</dbReference>
<dbReference type="CDD" id="cd00266">
    <property type="entry name" value="MADS_SRF_like"/>
    <property type="match status" value="1"/>
</dbReference>
<protein>
    <recommendedName>
        <fullName evidence="18">MADS-box domain-containing protein</fullName>
    </recommendedName>
</protein>
<dbReference type="Gene3D" id="3.40.190.10">
    <property type="entry name" value="Periplasmic binding protein-like II"/>
    <property type="match status" value="1"/>
</dbReference>
<feature type="region of interest" description="Disordered" evidence="16">
    <location>
        <begin position="240"/>
        <end position="264"/>
    </location>
</feature>
<dbReference type="Proteomes" id="UP000824890">
    <property type="component" value="Unassembled WGS sequence"/>
</dbReference>
<evidence type="ECO:0000256" key="7">
    <source>
        <dbReference type="ARBA" id="ARBA00023065"/>
    </source>
</evidence>
<dbReference type="InterPro" id="IPR033897">
    <property type="entry name" value="SRF-like_MADS-box"/>
</dbReference>
<keyword evidence="20" id="KW-1185">Reference proteome</keyword>
<dbReference type="InterPro" id="IPR036879">
    <property type="entry name" value="TF_MADSbox_sf"/>
</dbReference>
<keyword evidence="5 17" id="KW-1133">Transmembrane helix</keyword>
<evidence type="ECO:0000256" key="15">
    <source>
        <dbReference type="ARBA" id="ARBA00023303"/>
    </source>
</evidence>
<feature type="transmembrane region" description="Helical" evidence="17">
    <location>
        <begin position="933"/>
        <end position="951"/>
    </location>
</feature>
<dbReference type="InterPro" id="IPR015683">
    <property type="entry name" value="Ionotropic_Glu_rcpt"/>
</dbReference>
<proteinExistence type="predicted"/>
<keyword evidence="11" id="KW-0675">Receptor</keyword>
<evidence type="ECO:0000256" key="4">
    <source>
        <dbReference type="ARBA" id="ARBA00022692"/>
    </source>
</evidence>
<feature type="domain" description="MADS-box" evidence="18">
    <location>
        <begin position="7"/>
        <end position="67"/>
    </location>
</feature>
<gene>
    <name evidence="19" type="ORF">HID58_003819</name>
</gene>
<dbReference type="PRINTS" id="PR00404">
    <property type="entry name" value="MADSDOMAIN"/>
</dbReference>
<dbReference type="Pfam" id="PF01094">
    <property type="entry name" value="ANF_receptor"/>
    <property type="match status" value="1"/>
</dbReference>
<evidence type="ECO:0000256" key="12">
    <source>
        <dbReference type="ARBA" id="ARBA00023180"/>
    </source>
</evidence>
<evidence type="ECO:0000256" key="9">
    <source>
        <dbReference type="ARBA" id="ARBA00023136"/>
    </source>
</evidence>
<accession>A0ABQ8ES88</accession>
<evidence type="ECO:0000256" key="2">
    <source>
        <dbReference type="ARBA" id="ARBA00004141"/>
    </source>
</evidence>
<feature type="transmembrane region" description="Helical" evidence="17">
    <location>
        <begin position="963"/>
        <end position="981"/>
    </location>
</feature>
<evidence type="ECO:0000256" key="8">
    <source>
        <dbReference type="ARBA" id="ARBA00023125"/>
    </source>
</evidence>
<dbReference type="SUPFAM" id="SSF55455">
    <property type="entry name" value="SRF-like"/>
    <property type="match status" value="1"/>
</dbReference>
<keyword evidence="8" id="KW-0238">DNA-binding</keyword>
<keyword evidence="6" id="KW-0805">Transcription regulation</keyword>
<evidence type="ECO:0000256" key="11">
    <source>
        <dbReference type="ARBA" id="ARBA00023170"/>
    </source>
</evidence>
<dbReference type="EMBL" id="JAGKQM010000001">
    <property type="protein sequence ID" value="KAH0944182.1"/>
    <property type="molecule type" value="Genomic_DNA"/>
</dbReference>
<dbReference type="Gene3D" id="3.40.1810.10">
    <property type="entry name" value="Transcription factor, MADS-box"/>
    <property type="match status" value="1"/>
</dbReference>
<dbReference type="InterPro" id="IPR002100">
    <property type="entry name" value="TF_MADSbox"/>
</dbReference>
<evidence type="ECO:0000256" key="17">
    <source>
        <dbReference type="SAM" id="Phobius"/>
    </source>
</evidence>
<evidence type="ECO:0000256" key="14">
    <source>
        <dbReference type="ARBA" id="ARBA00023286"/>
    </source>
</evidence>
<evidence type="ECO:0000256" key="6">
    <source>
        <dbReference type="ARBA" id="ARBA00023015"/>
    </source>
</evidence>
<evidence type="ECO:0000256" key="13">
    <source>
        <dbReference type="ARBA" id="ARBA00023242"/>
    </source>
</evidence>
<reference evidence="19 20" key="1">
    <citation type="submission" date="2021-05" db="EMBL/GenBank/DDBJ databases">
        <title>Genome Assembly of Synthetic Allotetraploid Brassica napus Reveals Homoeologous Exchanges between Subgenomes.</title>
        <authorList>
            <person name="Davis J.T."/>
        </authorList>
    </citation>
    <scope>NUCLEOTIDE SEQUENCE [LARGE SCALE GENOMIC DNA]</scope>
    <source>
        <strain evidence="20">cv. Da-Ae</strain>
        <tissue evidence="19">Seedling</tissue>
    </source>
</reference>
<dbReference type="Pfam" id="PF00060">
    <property type="entry name" value="Lig_chan"/>
    <property type="match status" value="1"/>
</dbReference>
<evidence type="ECO:0000256" key="16">
    <source>
        <dbReference type="SAM" id="MobiDB-lite"/>
    </source>
</evidence>
<feature type="transmembrane region" description="Helical" evidence="17">
    <location>
        <begin position="903"/>
        <end position="921"/>
    </location>
</feature>
<keyword evidence="14" id="KW-1071">Ligand-gated ion channel</keyword>
<dbReference type="Gene3D" id="3.40.50.2300">
    <property type="match status" value="2"/>
</dbReference>
<comment type="caution">
    <text evidence="19">The sequence shown here is derived from an EMBL/GenBank/DDBJ whole genome shotgun (WGS) entry which is preliminary data.</text>
</comment>
<dbReference type="InterPro" id="IPR001828">
    <property type="entry name" value="ANF_lig-bd_rcpt"/>
</dbReference>
<keyword evidence="12" id="KW-0325">Glycoprotein</keyword>